<dbReference type="PANTHER" id="PTHR34218:SF4">
    <property type="entry name" value="ACYL-HOMOSERINE LACTONE ACYLASE QUIP"/>
    <property type="match status" value="1"/>
</dbReference>
<dbReference type="InterPro" id="IPR002692">
    <property type="entry name" value="S45"/>
</dbReference>
<dbReference type="Gene3D" id="3.60.20.10">
    <property type="entry name" value="Glutamine Phosphoribosylpyrophosphate, subunit 1, domain 1"/>
    <property type="match status" value="1"/>
</dbReference>
<dbReference type="EMBL" id="CAFBMX010000008">
    <property type="protein sequence ID" value="CAB4938198.1"/>
    <property type="molecule type" value="Genomic_DNA"/>
</dbReference>
<dbReference type="GO" id="GO:0017000">
    <property type="term" value="P:antibiotic biosynthetic process"/>
    <property type="evidence" value="ECO:0007669"/>
    <property type="project" value="InterPro"/>
</dbReference>
<name>A0A6J7J486_9ZZZZ</name>
<accession>A0A6J7J486</accession>
<evidence type="ECO:0000313" key="1">
    <source>
        <dbReference type="EMBL" id="CAB4938198.1"/>
    </source>
</evidence>
<dbReference type="InterPro" id="IPR043146">
    <property type="entry name" value="Penicillin_amidase_N_B-knob"/>
</dbReference>
<dbReference type="PANTHER" id="PTHR34218">
    <property type="entry name" value="PEPTIDASE S45 PENICILLIN AMIDASE"/>
    <property type="match status" value="1"/>
</dbReference>
<reference evidence="1" key="1">
    <citation type="submission" date="2020-05" db="EMBL/GenBank/DDBJ databases">
        <authorList>
            <person name="Chiriac C."/>
            <person name="Salcher M."/>
            <person name="Ghai R."/>
            <person name="Kavagutti S V."/>
        </authorList>
    </citation>
    <scope>NUCLEOTIDE SEQUENCE</scope>
</reference>
<proteinExistence type="predicted"/>
<protein>
    <submittedName>
        <fullName evidence="1">Unannotated protein</fullName>
    </submittedName>
</protein>
<dbReference type="AlphaFoldDB" id="A0A6J7J486"/>
<organism evidence="1">
    <name type="scientific">freshwater metagenome</name>
    <dbReference type="NCBI Taxonomy" id="449393"/>
    <lineage>
        <taxon>unclassified sequences</taxon>
        <taxon>metagenomes</taxon>
        <taxon>ecological metagenomes</taxon>
    </lineage>
</organism>
<sequence>MLIGRGKAFAWTLTSAGADIIDTYAETLCGGSKTKYLFKGRCRSMEKVAAGTISFGAAKTSATFHRTVHGPVIGYATDATTGKTVALSRRRSTYGRETVDLLFNQQLTYGRVHNAREFVKAAQKPPQTFNSFYVSATESAFTTTGLMPMRPAGVNPTLPVDGRGTYEWRGFLSAAAHPSAINPASGLIVNWNNKPAKDFPAGDGRFGSEGGLQRNLLLTTELARYPKAKLADAAMCTTLGEQACSELRGMIGIFDAPLGGGYGGWHQYMWKDLRSVLGQSVTAPYTVRYCGAGVLATCAGDLWAAIAAGAAEAVPALGADPAAWQEAVTTVGFSPVSRYTMQWTNRPSGIHQVMSFGQ</sequence>
<dbReference type="GO" id="GO:0016787">
    <property type="term" value="F:hydrolase activity"/>
    <property type="evidence" value="ECO:0007669"/>
    <property type="project" value="InterPro"/>
</dbReference>
<dbReference type="SUPFAM" id="SSF56235">
    <property type="entry name" value="N-terminal nucleophile aminohydrolases (Ntn hydrolases)"/>
    <property type="match status" value="1"/>
</dbReference>
<dbReference type="Gene3D" id="2.30.120.10">
    <property type="match status" value="1"/>
</dbReference>
<gene>
    <name evidence="1" type="ORF">UFOPK3674_01633</name>
</gene>
<dbReference type="InterPro" id="IPR029055">
    <property type="entry name" value="Ntn_hydrolases_N"/>
</dbReference>
<dbReference type="Pfam" id="PF01804">
    <property type="entry name" value="Penicil_amidase"/>
    <property type="match status" value="1"/>
</dbReference>